<accession>A0A0U1L1C4</accession>
<evidence type="ECO:0000313" key="1">
    <source>
        <dbReference type="EMBL" id="CQR73462.1"/>
    </source>
</evidence>
<dbReference type="AlphaFoldDB" id="A0A0U1L1C4"/>
<organism evidence="1 2">
    <name type="scientific">Sporomusa ovata</name>
    <dbReference type="NCBI Taxonomy" id="2378"/>
    <lineage>
        <taxon>Bacteria</taxon>
        <taxon>Bacillati</taxon>
        <taxon>Bacillota</taxon>
        <taxon>Negativicutes</taxon>
        <taxon>Selenomonadales</taxon>
        <taxon>Sporomusaceae</taxon>
        <taxon>Sporomusa</taxon>
    </lineage>
</organism>
<proteinExistence type="predicted"/>
<reference evidence="2" key="1">
    <citation type="submission" date="2015-03" db="EMBL/GenBank/DDBJ databases">
        <authorList>
            <person name="Nijsse Bart"/>
        </authorList>
    </citation>
    <scope>NUCLEOTIDE SEQUENCE [LARGE SCALE GENOMIC DNA]</scope>
</reference>
<keyword evidence="2" id="KW-1185">Reference proteome</keyword>
<sequence>MAAGYPVGVDIEEHLRGTVAQTVLGVFDADAVGREAAGVIMPEFMKGDIDAGRFGQALKLFGPVARVLKFAEGVREYQVVVLQGPSANCLTDKVDFAAAAAFF</sequence>
<gene>
    <name evidence="1" type="ORF">SpAn4DRAFT_5123</name>
</gene>
<evidence type="ECO:0000313" key="2">
    <source>
        <dbReference type="Proteomes" id="UP000049855"/>
    </source>
</evidence>
<name>A0A0U1L1C4_9FIRM</name>
<dbReference type="EMBL" id="CTRP01000013">
    <property type="protein sequence ID" value="CQR73462.1"/>
    <property type="molecule type" value="Genomic_DNA"/>
</dbReference>
<dbReference type="Proteomes" id="UP000049855">
    <property type="component" value="Unassembled WGS sequence"/>
</dbReference>
<protein>
    <submittedName>
        <fullName evidence="1">Uncharacterized protein</fullName>
    </submittedName>
</protein>